<dbReference type="NCBIfam" id="NF009855">
    <property type="entry name" value="PRK13321.1"/>
    <property type="match status" value="1"/>
</dbReference>
<comment type="pathway">
    <text evidence="4 16">Cofactor biosynthesis; coenzyme A biosynthesis; CoA from (R)-pantothenate: step 1/5.</text>
</comment>
<comment type="cofactor">
    <cofactor evidence="16">
        <name>NH4(+)</name>
        <dbReference type="ChEBI" id="CHEBI:28938"/>
    </cofactor>
    <cofactor evidence="16">
        <name>K(+)</name>
        <dbReference type="ChEBI" id="CHEBI:29103"/>
    </cofactor>
    <text evidence="16">A monovalent cation. Ammonium or potassium.</text>
</comment>
<sequence length="258" mass="28228">MILAVDIGNTNVKIGLFEEGGKLARSFKMSTDIKRTSDEYVALLLQLLWHSKIDEKQISGAILSSVIPQLDYTFTHVIRHVFGVRPLIVGVGIKTGIAIKYDFPRELGSDRIITSVAAEKKYGAPFILVDFGTATTFNVVNEKKEFIGGAITLGLKTTIESLARCTAKLPNVDLETPTKTVAQSTRKAIQSGVIFGAVGQVKYMIDRIKKETGLKDAQVIATGGLSEIVSRVDPLFNHIDRELSLKGLYEIYKLNNAG</sequence>
<keyword evidence="12 16" id="KW-0630">Potassium</keyword>
<dbReference type="EMBL" id="DVHL01000031">
    <property type="protein sequence ID" value="HIR65990.1"/>
    <property type="molecule type" value="Genomic_DNA"/>
</dbReference>
<dbReference type="NCBIfam" id="TIGR00671">
    <property type="entry name" value="baf"/>
    <property type="match status" value="1"/>
</dbReference>
<evidence type="ECO:0000256" key="3">
    <source>
        <dbReference type="ARBA" id="ARBA00004496"/>
    </source>
</evidence>
<reference evidence="17" key="1">
    <citation type="submission" date="2020-10" db="EMBL/GenBank/DDBJ databases">
        <authorList>
            <person name="Gilroy R."/>
        </authorList>
    </citation>
    <scope>NUCLEOTIDE SEQUENCE</scope>
    <source>
        <strain evidence="17">CHK121-14286</strain>
    </source>
</reference>
<dbReference type="InterPro" id="IPR043129">
    <property type="entry name" value="ATPase_NBD"/>
</dbReference>
<feature type="binding site" evidence="16">
    <location>
        <begin position="6"/>
        <end position="13"/>
    </location>
    <ligand>
        <name>ATP</name>
        <dbReference type="ChEBI" id="CHEBI:30616"/>
    </ligand>
</feature>
<name>A0A9D1J823_9BACT</name>
<evidence type="ECO:0000256" key="12">
    <source>
        <dbReference type="ARBA" id="ARBA00022958"/>
    </source>
</evidence>
<feature type="active site" description="Proton acceptor" evidence="16">
    <location>
        <position position="110"/>
    </location>
</feature>
<keyword evidence="16" id="KW-0479">Metal-binding</keyword>
<evidence type="ECO:0000256" key="8">
    <source>
        <dbReference type="ARBA" id="ARBA00022679"/>
    </source>
</evidence>
<protein>
    <recommendedName>
        <fullName evidence="15 16">Type III pantothenate kinase</fullName>
        <ecNumber evidence="6 16">2.7.1.33</ecNumber>
    </recommendedName>
    <alternativeName>
        <fullName evidence="16">PanK-III</fullName>
    </alternativeName>
    <alternativeName>
        <fullName evidence="16">Pantothenic acid kinase</fullName>
    </alternativeName>
</protein>
<dbReference type="GO" id="GO:0005737">
    <property type="term" value="C:cytoplasm"/>
    <property type="evidence" value="ECO:0007669"/>
    <property type="project" value="UniProtKB-SubCell"/>
</dbReference>
<evidence type="ECO:0000256" key="15">
    <source>
        <dbReference type="ARBA" id="ARBA00040883"/>
    </source>
</evidence>
<dbReference type="Proteomes" id="UP000824200">
    <property type="component" value="Unassembled WGS sequence"/>
</dbReference>
<feature type="binding site" evidence="16">
    <location>
        <position position="130"/>
    </location>
    <ligand>
        <name>K(+)</name>
        <dbReference type="ChEBI" id="CHEBI:29103"/>
    </ligand>
</feature>
<organism evidence="17 18">
    <name type="scientific">Candidatus Fimimonas gallinarum</name>
    <dbReference type="NCBI Taxonomy" id="2840821"/>
    <lineage>
        <taxon>Bacteria</taxon>
        <taxon>Pseudomonadati</taxon>
        <taxon>Myxococcota</taxon>
        <taxon>Myxococcia</taxon>
        <taxon>Myxococcales</taxon>
        <taxon>Cystobacterineae</taxon>
        <taxon>Myxococcaceae</taxon>
        <taxon>Myxococcaceae incertae sedis</taxon>
        <taxon>Candidatus Fimimonas</taxon>
    </lineage>
</organism>
<proteinExistence type="inferred from homology"/>
<comment type="function">
    <text evidence="16">Catalyzes the phosphorylation of pantothenate (Pan), the first step in CoA biosynthesis.</text>
</comment>
<feature type="binding site" evidence="16">
    <location>
        <position position="101"/>
    </location>
    <ligand>
        <name>substrate</name>
    </ligand>
</feature>
<evidence type="ECO:0000256" key="10">
    <source>
        <dbReference type="ARBA" id="ARBA00022777"/>
    </source>
</evidence>
<dbReference type="CDD" id="cd24015">
    <property type="entry name" value="ASKHA_NBD_PanK-III"/>
    <property type="match status" value="1"/>
</dbReference>
<evidence type="ECO:0000256" key="6">
    <source>
        <dbReference type="ARBA" id="ARBA00012102"/>
    </source>
</evidence>
<keyword evidence="11 16" id="KW-0067">ATP-binding</keyword>
<comment type="subcellular location">
    <subcellularLocation>
        <location evidence="3 16">Cytoplasm</location>
    </subcellularLocation>
</comment>
<keyword evidence="9 16" id="KW-0547">Nucleotide-binding</keyword>
<comment type="catalytic activity">
    <reaction evidence="1 16">
        <text>(R)-pantothenate + ATP = (R)-4'-phosphopantothenate + ADP + H(+)</text>
        <dbReference type="Rhea" id="RHEA:16373"/>
        <dbReference type="ChEBI" id="CHEBI:10986"/>
        <dbReference type="ChEBI" id="CHEBI:15378"/>
        <dbReference type="ChEBI" id="CHEBI:29032"/>
        <dbReference type="ChEBI" id="CHEBI:30616"/>
        <dbReference type="ChEBI" id="CHEBI:456216"/>
        <dbReference type="EC" id="2.7.1.33"/>
    </reaction>
</comment>
<keyword evidence="13 16" id="KW-0173">Coenzyme A biosynthesis</keyword>
<comment type="caution">
    <text evidence="17">The sequence shown here is derived from an EMBL/GenBank/DDBJ whole genome shotgun (WGS) entry which is preliminary data.</text>
</comment>
<evidence type="ECO:0000256" key="14">
    <source>
        <dbReference type="ARBA" id="ARBA00038036"/>
    </source>
</evidence>
<dbReference type="AlphaFoldDB" id="A0A9D1J823"/>
<evidence type="ECO:0000256" key="1">
    <source>
        <dbReference type="ARBA" id="ARBA00001206"/>
    </source>
</evidence>
<reference evidence="17" key="2">
    <citation type="journal article" date="2021" name="PeerJ">
        <title>Extensive microbial diversity within the chicken gut microbiome revealed by metagenomics and culture.</title>
        <authorList>
            <person name="Gilroy R."/>
            <person name="Ravi A."/>
            <person name="Getino M."/>
            <person name="Pursley I."/>
            <person name="Horton D.L."/>
            <person name="Alikhan N.F."/>
            <person name="Baker D."/>
            <person name="Gharbi K."/>
            <person name="Hall N."/>
            <person name="Watson M."/>
            <person name="Adriaenssens E.M."/>
            <person name="Foster-Nyarko E."/>
            <person name="Jarju S."/>
            <person name="Secka A."/>
            <person name="Antonio M."/>
            <person name="Oren A."/>
            <person name="Chaudhuri R.R."/>
            <person name="La Ragione R."/>
            <person name="Hildebrand F."/>
            <person name="Pallen M.J."/>
        </authorList>
    </citation>
    <scope>NUCLEOTIDE SEQUENCE</scope>
    <source>
        <strain evidence="17">CHK121-14286</strain>
    </source>
</reference>
<dbReference type="InterPro" id="IPR004619">
    <property type="entry name" value="Type_III_PanK"/>
</dbReference>
<evidence type="ECO:0000256" key="7">
    <source>
        <dbReference type="ARBA" id="ARBA00022490"/>
    </source>
</evidence>
<evidence type="ECO:0000256" key="13">
    <source>
        <dbReference type="ARBA" id="ARBA00022993"/>
    </source>
</evidence>
<evidence type="ECO:0000313" key="17">
    <source>
        <dbReference type="EMBL" id="HIR65990.1"/>
    </source>
</evidence>
<evidence type="ECO:0000256" key="2">
    <source>
        <dbReference type="ARBA" id="ARBA00001958"/>
    </source>
</evidence>
<feature type="binding site" evidence="16">
    <location>
        <position position="133"/>
    </location>
    <ligand>
        <name>ATP</name>
        <dbReference type="ChEBI" id="CHEBI:30616"/>
    </ligand>
</feature>
<dbReference type="GO" id="GO:0015937">
    <property type="term" value="P:coenzyme A biosynthetic process"/>
    <property type="evidence" value="ECO:0007669"/>
    <property type="project" value="UniProtKB-UniRule"/>
</dbReference>
<dbReference type="PANTHER" id="PTHR34265:SF1">
    <property type="entry name" value="TYPE III PANTOTHENATE KINASE"/>
    <property type="match status" value="1"/>
</dbReference>
<accession>A0A9D1J823</accession>
<keyword evidence="8 16" id="KW-0808">Transferase</keyword>
<evidence type="ECO:0000256" key="5">
    <source>
        <dbReference type="ARBA" id="ARBA00011738"/>
    </source>
</evidence>
<evidence type="ECO:0000256" key="9">
    <source>
        <dbReference type="ARBA" id="ARBA00022741"/>
    </source>
</evidence>
<dbReference type="NCBIfam" id="NF009848">
    <property type="entry name" value="PRK13318.1-6"/>
    <property type="match status" value="1"/>
</dbReference>
<feature type="binding site" evidence="16">
    <location>
        <begin position="108"/>
        <end position="111"/>
    </location>
    <ligand>
        <name>substrate</name>
    </ligand>
</feature>
<comment type="similarity">
    <text evidence="14 16">Belongs to the type III pantothenate kinase family.</text>
</comment>
<evidence type="ECO:0000313" key="18">
    <source>
        <dbReference type="Proteomes" id="UP000824200"/>
    </source>
</evidence>
<evidence type="ECO:0000256" key="4">
    <source>
        <dbReference type="ARBA" id="ARBA00005225"/>
    </source>
</evidence>
<dbReference type="GO" id="GO:0004594">
    <property type="term" value="F:pantothenate kinase activity"/>
    <property type="evidence" value="ECO:0007669"/>
    <property type="project" value="UniProtKB-UniRule"/>
</dbReference>
<keyword evidence="7 16" id="KW-0963">Cytoplasm</keyword>
<keyword evidence="10 16" id="KW-0418">Kinase</keyword>
<dbReference type="Pfam" id="PF03309">
    <property type="entry name" value="Pan_kinase"/>
    <property type="match status" value="1"/>
</dbReference>
<evidence type="ECO:0000256" key="11">
    <source>
        <dbReference type="ARBA" id="ARBA00022840"/>
    </source>
</evidence>
<gene>
    <name evidence="16" type="primary">coaX</name>
    <name evidence="17" type="ORF">IAC95_03835</name>
</gene>
<dbReference type="EC" id="2.7.1.33" evidence="6 16"/>
<dbReference type="GO" id="GO:0046872">
    <property type="term" value="F:metal ion binding"/>
    <property type="evidence" value="ECO:0007669"/>
    <property type="project" value="UniProtKB-KW"/>
</dbReference>
<dbReference type="PANTHER" id="PTHR34265">
    <property type="entry name" value="TYPE III PANTOTHENATE KINASE"/>
    <property type="match status" value="1"/>
</dbReference>
<comment type="cofactor">
    <cofactor evidence="2">
        <name>K(+)</name>
        <dbReference type="ChEBI" id="CHEBI:29103"/>
    </cofactor>
</comment>
<dbReference type="Gene3D" id="3.30.420.40">
    <property type="match status" value="2"/>
</dbReference>
<comment type="subunit">
    <text evidence="5 16">Homodimer.</text>
</comment>
<dbReference type="HAMAP" id="MF_01274">
    <property type="entry name" value="Pantothen_kinase_3"/>
    <property type="match status" value="1"/>
</dbReference>
<feature type="binding site" evidence="16">
    <location>
        <position position="185"/>
    </location>
    <ligand>
        <name>substrate</name>
    </ligand>
</feature>
<dbReference type="GO" id="GO:0005524">
    <property type="term" value="F:ATP binding"/>
    <property type="evidence" value="ECO:0007669"/>
    <property type="project" value="UniProtKB-UniRule"/>
</dbReference>
<evidence type="ECO:0000256" key="16">
    <source>
        <dbReference type="HAMAP-Rule" id="MF_01274"/>
    </source>
</evidence>
<dbReference type="SUPFAM" id="SSF53067">
    <property type="entry name" value="Actin-like ATPase domain"/>
    <property type="match status" value="2"/>
</dbReference>